<evidence type="ECO:0000256" key="5">
    <source>
        <dbReference type="HAMAP-Rule" id="MF_00376"/>
    </source>
</evidence>
<comment type="similarity">
    <text evidence="1 5">Belongs to the CoaE family.</text>
</comment>
<evidence type="ECO:0000256" key="2">
    <source>
        <dbReference type="ARBA" id="ARBA00022741"/>
    </source>
</evidence>
<keyword evidence="5 7" id="KW-0418">Kinase</keyword>
<dbReference type="SUPFAM" id="SSF52540">
    <property type="entry name" value="P-loop containing nucleoside triphosphate hydrolases"/>
    <property type="match status" value="1"/>
</dbReference>
<proteinExistence type="inferred from homology"/>
<evidence type="ECO:0000313" key="8">
    <source>
        <dbReference type="Proteomes" id="UP001056426"/>
    </source>
</evidence>
<keyword evidence="4 5" id="KW-0173">Coenzyme A biosynthesis</keyword>
<keyword evidence="3 5" id="KW-0067">ATP-binding</keyword>
<keyword evidence="2 5" id="KW-0547">Nucleotide-binding</keyword>
<dbReference type="Pfam" id="PF01121">
    <property type="entry name" value="CoaE"/>
    <property type="match status" value="1"/>
</dbReference>
<feature type="binding site" evidence="5">
    <location>
        <begin position="11"/>
        <end position="16"/>
    </location>
    <ligand>
        <name>ATP</name>
        <dbReference type="ChEBI" id="CHEBI:30616"/>
    </ligand>
</feature>
<comment type="pathway">
    <text evidence="5">Cofactor biosynthesis; coenzyme A biosynthesis; CoA from (R)-pantothenate: step 5/5.</text>
</comment>
<dbReference type="InterPro" id="IPR027417">
    <property type="entry name" value="P-loop_NTPase"/>
</dbReference>
<dbReference type="Gene3D" id="3.40.50.300">
    <property type="entry name" value="P-loop containing nucleotide triphosphate hydrolases"/>
    <property type="match status" value="1"/>
</dbReference>
<dbReference type="GO" id="GO:0004140">
    <property type="term" value="F:dephospho-CoA kinase activity"/>
    <property type="evidence" value="ECO:0007669"/>
    <property type="project" value="UniProtKB-UniRule"/>
</dbReference>
<dbReference type="EC" id="2.7.1.24" evidence="5 6"/>
<evidence type="ECO:0000256" key="1">
    <source>
        <dbReference type="ARBA" id="ARBA00009018"/>
    </source>
</evidence>
<keyword evidence="8" id="KW-1185">Reference proteome</keyword>
<dbReference type="GO" id="GO:0005737">
    <property type="term" value="C:cytoplasm"/>
    <property type="evidence" value="ECO:0007669"/>
    <property type="project" value="UniProtKB-SubCell"/>
</dbReference>
<name>A0A9J6ZNG8_9BACT</name>
<dbReference type="Proteomes" id="UP001056426">
    <property type="component" value="Chromosome"/>
</dbReference>
<accession>A0A9J6ZNG8</accession>
<reference evidence="7" key="2">
    <citation type="submission" date="2022-06" db="EMBL/GenBank/DDBJ databases">
        <title>Xiashengella guii gen. nov. sp. nov., a bacterium isolated form anaerobic digestion tank.</title>
        <authorList>
            <person name="Huang H."/>
        </authorList>
    </citation>
    <scope>NUCLEOTIDE SEQUENCE</scope>
    <source>
        <strain evidence="7">Ai-910</strain>
    </source>
</reference>
<evidence type="ECO:0000313" key="7">
    <source>
        <dbReference type="EMBL" id="URW78808.1"/>
    </source>
</evidence>
<keyword evidence="5" id="KW-0963">Cytoplasm</keyword>
<protein>
    <recommendedName>
        <fullName evidence="5 6">Dephospho-CoA kinase</fullName>
        <ecNumber evidence="5 6">2.7.1.24</ecNumber>
    </recommendedName>
    <alternativeName>
        <fullName evidence="5">Dephosphocoenzyme A kinase</fullName>
    </alternativeName>
</protein>
<dbReference type="EMBL" id="CP098400">
    <property type="protein sequence ID" value="URW78808.1"/>
    <property type="molecule type" value="Genomic_DNA"/>
</dbReference>
<evidence type="ECO:0000256" key="4">
    <source>
        <dbReference type="ARBA" id="ARBA00022993"/>
    </source>
</evidence>
<dbReference type="InterPro" id="IPR001977">
    <property type="entry name" value="Depp_CoAkinase"/>
</dbReference>
<sequence>MYKVGLTGGIGSGKSTVAKVFRSLGVPVYDADIETRKLIDSDPNVIEVYQSLFGERAYVDGKLDRQYVAGIVFNDQDLLKQLESQVHPLVYLHFLDWCEKQEGDLVIKESAILFESGGDRFLNEVITVTAPLELRKARVMKRDGLTEEAILARVRNQWDDELKIAASTYVIHADERQLVVPQVLEVYRELKQKAAGAFAV</sequence>
<dbReference type="CDD" id="cd02022">
    <property type="entry name" value="DPCK"/>
    <property type="match status" value="1"/>
</dbReference>
<comment type="subcellular location">
    <subcellularLocation>
        <location evidence="5">Cytoplasm</location>
    </subcellularLocation>
</comment>
<organism evidence="7 8">
    <name type="scientific">Xiashengella succiniciproducens</name>
    <dbReference type="NCBI Taxonomy" id="2949635"/>
    <lineage>
        <taxon>Bacteria</taxon>
        <taxon>Pseudomonadati</taxon>
        <taxon>Bacteroidota</taxon>
        <taxon>Bacteroidia</taxon>
        <taxon>Marinilabiliales</taxon>
        <taxon>Marinilabiliaceae</taxon>
        <taxon>Xiashengella</taxon>
    </lineage>
</organism>
<comment type="function">
    <text evidence="5">Catalyzes the phosphorylation of the 3'-hydroxyl group of dephosphocoenzyme A to form coenzyme A.</text>
</comment>
<dbReference type="PANTHER" id="PTHR10695:SF46">
    <property type="entry name" value="BIFUNCTIONAL COENZYME A SYNTHASE-RELATED"/>
    <property type="match status" value="1"/>
</dbReference>
<dbReference type="HAMAP" id="MF_00376">
    <property type="entry name" value="Dephospho_CoA_kinase"/>
    <property type="match status" value="1"/>
</dbReference>
<dbReference type="PROSITE" id="PS51219">
    <property type="entry name" value="DPCK"/>
    <property type="match status" value="1"/>
</dbReference>
<gene>
    <name evidence="5 7" type="primary">coaE</name>
    <name evidence="7" type="ORF">M9189_08045</name>
</gene>
<dbReference type="NCBIfam" id="TIGR00152">
    <property type="entry name" value="dephospho-CoA kinase"/>
    <property type="match status" value="1"/>
</dbReference>
<dbReference type="KEGG" id="alkq:M9189_08045"/>
<dbReference type="GO" id="GO:0015937">
    <property type="term" value="P:coenzyme A biosynthetic process"/>
    <property type="evidence" value="ECO:0007669"/>
    <property type="project" value="UniProtKB-UniRule"/>
</dbReference>
<dbReference type="PANTHER" id="PTHR10695">
    <property type="entry name" value="DEPHOSPHO-COA KINASE-RELATED"/>
    <property type="match status" value="1"/>
</dbReference>
<dbReference type="AlphaFoldDB" id="A0A9J6ZNG8"/>
<reference evidence="7" key="1">
    <citation type="submission" date="2022-05" db="EMBL/GenBank/DDBJ databases">
        <authorList>
            <person name="Sun X."/>
        </authorList>
    </citation>
    <scope>NUCLEOTIDE SEQUENCE</scope>
    <source>
        <strain evidence="7">Ai-910</strain>
    </source>
</reference>
<keyword evidence="5 7" id="KW-0808">Transferase</keyword>
<evidence type="ECO:0000256" key="3">
    <source>
        <dbReference type="ARBA" id="ARBA00022840"/>
    </source>
</evidence>
<evidence type="ECO:0000256" key="6">
    <source>
        <dbReference type="NCBIfam" id="TIGR00152"/>
    </source>
</evidence>
<dbReference type="GO" id="GO:0005524">
    <property type="term" value="F:ATP binding"/>
    <property type="evidence" value="ECO:0007669"/>
    <property type="project" value="UniProtKB-UniRule"/>
</dbReference>
<comment type="catalytic activity">
    <reaction evidence="5">
        <text>3'-dephospho-CoA + ATP = ADP + CoA + H(+)</text>
        <dbReference type="Rhea" id="RHEA:18245"/>
        <dbReference type="ChEBI" id="CHEBI:15378"/>
        <dbReference type="ChEBI" id="CHEBI:30616"/>
        <dbReference type="ChEBI" id="CHEBI:57287"/>
        <dbReference type="ChEBI" id="CHEBI:57328"/>
        <dbReference type="ChEBI" id="CHEBI:456216"/>
        <dbReference type="EC" id="2.7.1.24"/>
    </reaction>
</comment>